<dbReference type="InterPro" id="IPR012347">
    <property type="entry name" value="Ferritin-like"/>
</dbReference>
<evidence type="ECO:0000313" key="1">
    <source>
        <dbReference type="EMBL" id="MFC6835736.1"/>
    </source>
</evidence>
<dbReference type="Pfam" id="PF05974">
    <property type="entry name" value="DUF892"/>
    <property type="match status" value="1"/>
</dbReference>
<dbReference type="PANTHER" id="PTHR30565">
    <property type="entry name" value="PROTEIN YCIF"/>
    <property type="match status" value="1"/>
</dbReference>
<dbReference type="InterPro" id="IPR009078">
    <property type="entry name" value="Ferritin-like_SF"/>
</dbReference>
<evidence type="ECO:0000313" key="2">
    <source>
        <dbReference type="Proteomes" id="UP001596406"/>
    </source>
</evidence>
<gene>
    <name evidence="1" type="ORF">ACFQHK_04345</name>
</gene>
<keyword evidence="2" id="KW-1185">Reference proteome</keyword>
<name>A0ABD5U8R7_9EURY</name>
<comment type="caution">
    <text evidence="1">The sequence shown here is derived from an EMBL/GenBank/DDBJ whole genome shotgun (WGS) entry which is preliminary data.</text>
</comment>
<sequence length="155" mass="17273">MFDRELQKLYHAEVEILDLHADLAAAAASEEITAIFEGHREDTVEQVHRIERVFDVLGQDPRERGSALMEGLLAEKDEFVDEVVDDDLRDLDVIGVGSLNERIEITLLDRLLVLAADLDLPAAVAEALAENRAEAQSALDRMQSILDERRPSDGN</sequence>
<dbReference type="SUPFAM" id="SSF47240">
    <property type="entry name" value="Ferritin-like"/>
    <property type="match status" value="1"/>
</dbReference>
<dbReference type="RefSeq" id="WP_304447432.1">
    <property type="nucleotide sequence ID" value="NZ_JARRAH010000001.1"/>
</dbReference>
<protein>
    <submittedName>
        <fullName evidence="1">DUF892 family protein</fullName>
    </submittedName>
</protein>
<dbReference type="EMBL" id="JBHSXM010000001">
    <property type="protein sequence ID" value="MFC6835736.1"/>
    <property type="molecule type" value="Genomic_DNA"/>
</dbReference>
<organism evidence="1 2">
    <name type="scientific">Halomarina ordinaria</name>
    <dbReference type="NCBI Taxonomy" id="3033939"/>
    <lineage>
        <taxon>Archaea</taxon>
        <taxon>Methanobacteriati</taxon>
        <taxon>Methanobacteriota</taxon>
        <taxon>Stenosarchaea group</taxon>
        <taxon>Halobacteria</taxon>
        <taxon>Halobacteriales</taxon>
        <taxon>Natronomonadaceae</taxon>
        <taxon>Halomarina</taxon>
    </lineage>
</organism>
<reference evidence="1 2" key="1">
    <citation type="journal article" date="2019" name="Int. J. Syst. Evol. Microbiol.">
        <title>The Global Catalogue of Microorganisms (GCM) 10K type strain sequencing project: providing services to taxonomists for standard genome sequencing and annotation.</title>
        <authorList>
            <consortium name="The Broad Institute Genomics Platform"/>
            <consortium name="The Broad Institute Genome Sequencing Center for Infectious Disease"/>
            <person name="Wu L."/>
            <person name="Ma J."/>
        </authorList>
    </citation>
    <scope>NUCLEOTIDE SEQUENCE [LARGE SCALE GENOMIC DNA]</scope>
    <source>
        <strain evidence="1 2">PSRA2</strain>
    </source>
</reference>
<proteinExistence type="predicted"/>
<dbReference type="Gene3D" id="1.20.1260.10">
    <property type="match status" value="1"/>
</dbReference>
<dbReference type="Proteomes" id="UP001596406">
    <property type="component" value="Unassembled WGS sequence"/>
</dbReference>
<dbReference type="InterPro" id="IPR047114">
    <property type="entry name" value="YciF"/>
</dbReference>
<dbReference type="InterPro" id="IPR010287">
    <property type="entry name" value="DUF892_YciF-like"/>
</dbReference>
<dbReference type="AlphaFoldDB" id="A0ABD5U8R7"/>
<dbReference type="PANTHER" id="PTHR30565:SF9">
    <property type="entry name" value="PROTEIN YCIF"/>
    <property type="match status" value="1"/>
</dbReference>
<accession>A0ABD5U8R7</accession>